<name>A0ABV9QNI2_9FIRM</name>
<gene>
    <name evidence="1" type="ORF">ACFO4R_07735</name>
</gene>
<accession>A0ABV9QNI2</accession>
<protein>
    <submittedName>
        <fullName evidence="1">Uncharacterized protein</fullName>
    </submittedName>
</protein>
<dbReference type="RefSeq" id="WP_379788503.1">
    <property type="nucleotide sequence ID" value="NZ_JBHSHL010000028.1"/>
</dbReference>
<evidence type="ECO:0000313" key="1">
    <source>
        <dbReference type="EMBL" id="MFC4804971.1"/>
    </source>
</evidence>
<reference evidence="2" key="1">
    <citation type="journal article" date="2019" name="Int. J. Syst. Evol. Microbiol.">
        <title>The Global Catalogue of Microorganisms (GCM) 10K type strain sequencing project: providing services to taxonomists for standard genome sequencing and annotation.</title>
        <authorList>
            <consortium name="The Broad Institute Genomics Platform"/>
            <consortium name="The Broad Institute Genome Sequencing Center for Infectious Disease"/>
            <person name="Wu L."/>
            <person name="Ma J."/>
        </authorList>
    </citation>
    <scope>NUCLEOTIDE SEQUENCE [LARGE SCALE GENOMIC DNA]</scope>
    <source>
        <strain evidence="2">CCUG 46385</strain>
    </source>
</reference>
<evidence type="ECO:0000313" key="2">
    <source>
        <dbReference type="Proteomes" id="UP001595916"/>
    </source>
</evidence>
<proteinExistence type="predicted"/>
<dbReference type="Proteomes" id="UP001595916">
    <property type="component" value="Unassembled WGS sequence"/>
</dbReference>
<organism evidence="1 2">
    <name type="scientific">Filifactor villosus</name>
    <dbReference type="NCBI Taxonomy" id="29374"/>
    <lineage>
        <taxon>Bacteria</taxon>
        <taxon>Bacillati</taxon>
        <taxon>Bacillota</taxon>
        <taxon>Clostridia</taxon>
        <taxon>Peptostreptococcales</taxon>
        <taxon>Filifactoraceae</taxon>
        <taxon>Filifactor</taxon>
    </lineage>
</organism>
<comment type="caution">
    <text evidence="1">The sequence shown here is derived from an EMBL/GenBank/DDBJ whole genome shotgun (WGS) entry which is preliminary data.</text>
</comment>
<keyword evidence="2" id="KW-1185">Reference proteome</keyword>
<dbReference type="EMBL" id="JBHSHL010000028">
    <property type="protein sequence ID" value="MFC4804971.1"/>
    <property type="molecule type" value="Genomic_DNA"/>
</dbReference>
<sequence>MKSTEMRDYEKLAELCKPILEELKEHFHPHVSVVISADGIRVEESVFGIPSKS</sequence>